<dbReference type="EMBL" id="AEUD01000004">
    <property type="protein sequence ID" value="EGD55787.1"/>
    <property type="molecule type" value="Genomic_DNA"/>
</dbReference>
<sequence length="292" mass="30229">MSGRHRGSEGASWSRRRTATAASIVFVIVVGVTAAGLMFGRGASAQSTDHEAHVPGPSLRASFEALDLPAPAGVALAPVGSTDPIVFGDTTPQDAWSVIKVPLALAAERRHGMTRTEAAAVIDSDNASARILTKSLGSPAEASEALAAVLDEGHDSVTSLPASTDGTHPHFGETRWALSDSAVWTASLPCMLGSGHVISLMTGVSETQRWGIERIAADVAVKGGWGAASDGGYVVRQIGVVTLPDGSQTAVSISTHTPQMTFERGVQVLDRVARWLDDHLDSLPGGHCRSAA</sequence>
<gene>
    <name evidence="2" type="ORF">SCNU_06085</name>
</gene>
<keyword evidence="1" id="KW-0472">Membrane</keyword>
<dbReference type="InterPro" id="IPR012338">
    <property type="entry name" value="Beta-lactam/transpept-like"/>
</dbReference>
<keyword evidence="1" id="KW-1133">Transmembrane helix</keyword>
<dbReference type="SUPFAM" id="SSF56601">
    <property type="entry name" value="beta-lactamase/transpeptidase-like"/>
    <property type="match status" value="1"/>
</dbReference>
<dbReference type="AlphaFoldDB" id="F1YHE9"/>
<dbReference type="Proteomes" id="UP000035065">
    <property type="component" value="Unassembled WGS sequence"/>
</dbReference>
<comment type="caution">
    <text evidence="2">The sequence shown here is derived from an EMBL/GenBank/DDBJ whole genome shotgun (WGS) entry which is preliminary data.</text>
</comment>
<feature type="transmembrane region" description="Helical" evidence="1">
    <location>
        <begin position="21"/>
        <end position="40"/>
    </location>
</feature>
<evidence type="ECO:0000256" key="1">
    <source>
        <dbReference type="SAM" id="Phobius"/>
    </source>
</evidence>
<accession>F1YHE9</accession>
<dbReference type="Gene3D" id="3.40.710.10">
    <property type="entry name" value="DD-peptidase/beta-lactamase superfamily"/>
    <property type="match status" value="1"/>
</dbReference>
<proteinExistence type="predicted"/>
<keyword evidence="1" id="KW-0812">Transmembrane</keyword>
<dbReference type="STRING" id="644548.SCNU_06085"/>
<dbReference type="RefSeq" id="WP_009678460.1">
    <property type="nucleotide sequence ID" value="NZ_AEUD01000004.1"/>
</dbReference>
<organism evidence="2 3">
    <name type="scientific">Gordonia neofelifaecis NRRL B-59395</name>
    <dbReference type="NCBI Taxonomy" id="644548"/>
    <lineage>
        <taxon>Bacteria</taxon>
        <taxon>Bacillati</taxon>
        <taxon>Actinomycetota</taxon>
        <taxon>Actinomycetes</taxon>
        <taxon>Mycobacteriales</taxon>
        <taxon>Gordoniaceae</taxon>
        <taxon>Gordonia</taxon>
    </lineage>
</organism>
<evidence type="ECO:0000313" key="2">
    <source>
        <dbReference type="EMBL" id="EGD55787.1"/>
    </source>
</evidence>
<reference evidence="2 3" key="1">
    <citation type="journal article" date="2011" name="J. Bacteriol.">
        <title>Draft Genome Sequence of Gordonia neofelifaecis NRRL B-59395, a Cholesterol-Degrading Actinomycete.</title>
        <authorList>
            <person name="Ge F."/>
            <person name="Li W."/>
            <person name="Chen G."/>
            <person name="Liu Y."/>
            <person name="Zhang G."/>
            <person name="Yong B."/>
            <person name="Wang Q."/>
            <person name="Wang N."/>
            <person name="Huang Z."/>
            <person name="Li W."/>
            <person name="Wang J."/>
            <person name="Wu C."/>
            <person name="Xie Q."/>
            <person name="Liu G."/>
        </authorList>
    </citation>
    <scope>NUCLEOTIDE SEQUENCE [LARGE SCALE GENOMIC DNA]</scope>
    <source>
        <strain evidence="2 3">NRRL B-59395</strain>
    </source>
</reference>
<keyword evidence="3" id="KW-1185">Reference proteome</keyword>
<protein>
    <submittedName>
        <fullName evidence="2">Uncharacterized protein</fullName>
    </submittedName>
</protein>
<dbReference type="eggNOG" id="COG2367">
    <property type="taxonomic scope" value="Bacteria"/>
</dbReference>
<evidence type="ECO:0000313" key="3">
    <source>
        <dbReference type="Proteomes" id="UP000035065"/>
    </source>
</evidence>
<name>F1YHE9_9ACTN</name>